<accession>A0ABY1MNH0</accession>
<proteinExistence type="predicted"/>
<protein>
    <submittedName>
        <fullName evidence="2">Uncharacterized protein</fullName>
    </submittedName>
</protein>
<organism evidence="2 4">
    <name type="scientific">Acidithiobacillus ferrivorans</name>
    <dbReference type="NCBI Taxonomy" id="160808"/>
    <lineage>
        <taxon>Bacteria</taxon>
        <taxon>Pseudomonadati</taxon>
        <taxon>Pseudomonadota</taxon>
        <taxon>Acidithiobacillia</taxon>
        <taxon>Acidithiobacillales</taxon>
        <taxon>Acidithiobacillaceae</taxon>
        <taxon>Acidithiobacillus</taxon>
    </lineage>
</organism>
<evidence type="ECO:0000313" key="1">
    <source>
        <dbReference type="EMBL" id="SMH63987.1"/>
    </source>
</evidence>
<dbReference type="Proteomes" id="UP000193925">
    <property type="component" value="Chromosome AFERRI"/>
</dbReference>
<name>A0ABY1MNH0_9PROT</name>
<dbReference type="EMBL" id="LT841305">
    <property type="protein sequence ID" value="SMH65334.1"/>
    <property type="molecule type" value="Genomic_DNA"/>
</dbReference>
<dbReference type="EMBL" id="LT841305">
    <property type="protein sequence ID" value="SMH67672.1"/>
    <property type="molecule type" value="Genomic_DNA"/>
</dbReference>
<gene>
    <name evidence="1" type="ORF">AFERRI_10020</name>
    <name evidence="2" type="ORF">AFERRI_20116</name>
    <name evidence="3" type="ORF">AFERRI_50874</name>
</gene>
<reference evidence="2 4" key="1">
    <citation type="submission" date="2017-03" db="EMBL/GenBank/DDBJ databases">
        <authorList>
            <person name="Regsiter A."/>
            <person name="William W."/>
        </authorList>
    </citation>
    <scope>NUCLEOTIDE SEQUENCE [LARGE SCALE GENOMIC DNA]</scope>
    <source>
        <strain evidence="2">PRJEB5721</strain>
    </source>
</reference>
<evidence type="ECO:0000313" key="3">
    <source>
        <dbReference type="EMBL" id="SMH67672.1"/>
    </source>
</evidence>
<evidence type="ECO:0000313" key="4">
    <source>
        <dbReference type="Proteomes" id="UP000193925"/>
    </source>
</evidence>
<sequence length="71" mass="7944">MRGSKSYLVMRDQGGSLLAFAPGNVAPRIRSITGRHSLFPPSYTRILMDLPCGRLCPVFWAGIRAYRVPHK</sequence>
<evidence type="ECO:0000313" key="2">
    <source>
        <dbReference type="EMBL" id="SMH65334.1"/>
    </source>
</evidence>
<dbReference type="EMBL" id="LT841305">
    <property type="protein sequence ID" value="SMH63987.1"/>
    <property type="molecule type" value="Genomic_DNA"/>
</dbReference>
<keyword evidence="4" id="KW-1185">Reference proteome</keyword>